<dbReference type="AlphaFoldDB" id="A0A0R3WXG4"/>
<name>A0A0R3WXG4_HYDTA</name>
<reference evidence="3" key="1">
    <citation type="submission" date="2017-02" db="UniProtKB">
        <authorList>
            <consortium name="WormBaseParasite"/>
        </authorList>
    </citation>
    <scope>IDENTIFICATION</scope>
</reference>
<sequence length="96" mass="9772">MHVLGVGGKSWQVDGRGKEPRLAPVQLRGRVGCSVRSVAWLVAGAVADCWCQYGYYTTWLPLPACLACLPAAATAGSPASCGCRGTGPPVVDAAAG</sequence>
<dbReference type="Proteomes" id="UP000274429">
    <property type="component" value="Unassembled WGS sequence"/>
</dbReference>
<protein>
    <submittedName>
        <fullName evidence="1 3">Uncharacterized protein</fullName>
    </submittedName>
</protein>
<keyword evidence="2" id="KW-1185">Reference proteome</keyword>
<reference evidence="1 2" key="2">
    <citation type="submission" date="2018-11" db="EMBL/GenBank/DDBJ databases">
        <authorList>
            <consortium name="Pathogen Informatics"/>
        </authorList>
    </citation>
    <scope>NUCLEOTIDE SEQUENCE [LARGE SCALE GENOMIC DNA]</scope>
</reference>
<evidence type="ECO:0000313" key="2">
    <source>
        <dbReference type="Proteomes" id="UP000274429"/>
    </source>
</evidence>
<gene>
    <name evidence="1" type="ORF">TTAC_LOCUS5439</name>
</gene>
<evidence type="ECO:0000313" key="3">
    <source>
        <dbReference type="WBParaSite" id="TTAC_0000545401-mRNA-1"/>
    </source>
</evidence>
<evidence type="ECO:0000313" key="1">
    <source>
        <dbReference type="EMBL" id="VDM26998.1"/>
    </source>
</evidence>
<dbReference type="WBParaSite" id="TTAC_0000545401-mRNA-1">
    <property type="protein sequence ID" value="TTAC_0000545401-mRNA-1"/>
    <property type="gene ID" value="TTAC_0000545401"/>
</dbReference>
<dbReference type="EMBL" id="UYWX01007518">
    <property type="protein sequence ID" value="VDM26998.1"/>
    <property type="molecule type" value="Genomic_DNA"/>
</dbReference>
<proteinExistence type="predicted"/>
<organism evidence="3">
    <name type="scientific">Hydatigena taeniaeformis</name>
    <name type="common">Feline tapeworm</name>
    <name type="synonym">Taenia taeniaeformis</name>
    <dbReference type="NCBI Taxonomy" id="6205"/>
    <lineage>
        <taxon>Eukaryota</taxon>
        <taxon>Metazoa</taxon>
        <taxon>Spiralia</taxon>
        <taxon>Lophotrochozoa</taxon>
        <taxon>Platyhelminthes</taxon>
        <taxon>Cestoda</taxon>
        <taxon>Eucestoda</taxon>
        <taxon>Cyclophyllidea</taxon>
        <taxon>Taeniidae</taxon>
        <taxon>Hydatigera</taxon>
    </lineage>
</organism>
<accession>A0A0R3WXG4</accession>